<dbReference type="CDD" id="cd18880">
    <property type="entry name" value="NUDIX_ADPRase"/>
    <property type="match status" value="1"/>
</dbReference>
<protein>
    <submittedName>
        <fullName evidence="5">NUDIX hydrolase</fullName>
    </submittedName>
</protein>
<evidence type="ECO:0000256" key="1">
    <source>
        <dbReference type="ARBA" id="ARBA00001946"/>
    </source>
</evidence>
<dbReference type="Gene3D" id="3.90.79.10">
    <property type="entry name" value="Nucleoside Triphosphate Pyrophosphohydrolase"/>
    <property type="match status" value="1"/>
</dbReference>
<dbReference type="PROSITE" id="PS51462">
    <property type="entry name" value="NUDIX"/>
    <property type="match status" value="1"/>
</dbReference>
<evidence type="ECO:0000256" key="2">
    <source>
        <dbReference type="ARBA" id="ARBA00022801"/>
    </source>
</evidence>
<dbReference type="SUPFAM" id="SSF55811">
    <property type="entry name" value="Nudix"/>
    <property type="match status" value="1"/>
</dbReference>
<dbReference type="EMBL" id="CP029189">
    <property type="protein sequence ID" value="QES57144.1"/>
    <property type="molecule type" value="Genomic_DNA"/>
</dbReference>
<keyword evidence="2 5" id="KW-0378">Hydrolase</keyword>
<feature type="domain" description="Nudix hydrolase" evidence="4">
    <location>
        <begin position="31"/>
        <end position="169"/>
    </location>
</feature>
<dbReference type="PANTHER" id="PTHR43046">
    <property type="entry name" value="GDP-MANNOSE MANNOSYL HYDROLASE"/>
    <property type="match status" value="1"/>
</dbReference>
<name>A0A5P2DPL6_STRVZ</name>
<dbReference type="PANTHER" id="PTHR43046:SF14">
    <property type="entry name" value="MUTT_NUDIX FAMILY PROTEIN"/>
    <property type="match status" value="1"/>
</dbReference>
<accession>A0A5P2DPL6</accession>
<dbReference type="Pfam" id="PF00293">
    <property type="entry name" value="NUDIX"/>
    <property type="match status" value="1"/>
</dbReference>
<dbReference type="InterPro" id="IPR015797">
    <property type="entry name" value="NUDIX_hydrolase-like_dom_sf"/>
</dbReference>
<reference evidence="5 6" key="1">
    <citation type="submission" date="2018-05" db="EMBL/GenBank/DDBJ databases">
        <title>Streptomyces venezuelae.</title>
        <authorList>
            <person name="Kim W."/>
            <person name="Lee N."/>
            <person name="Cho B.-K."/>
        </authorList>
    </citation>
    <scope>NUCLEOTIDE SEQUENCE [LARGE SCALE GENOMIC DNA]</scope>
    <source>
        <strain evidence="5 6">ATCC 21018</strain>
    </source>
</reference>
<dbReference type="GO" id="GO:0016787">
    <property type="term" value="F:hydrolase activity"/>
    <property type="evidence" value="ECO:0007669"/>
    <property type="project" value="UniProtKB-KW"/>
</dbReference>
<evidence type="ECO:0000256" key="3">
    <source>
        <dbReference type="SAM" id="MobiDB-lite"/>
    </source>
</evidence>
<sequence>MVSARLNADNPSHPPPKQSWSQLVAEPVTPTIRTSAKAVVVHDGQVLLQRASWEGQDCYFLPGGGQNPGEPLDQTARREVHEETGLTVTVDRLLWLREYIGANHDHADTEAGTHRIEAIFHCTPEGDPGRLGGHAEDDVQTGLEWVDLEKVPGLNLLPHTLRRPIAALATGQPSSGYLGDVA</sequence>
<evidence type="ECO:0000259" key="4">
    <source>
        <dbReference type="PROSITE" id="PS51462"/>
    </source>
</evidence>
<gene>
    <name evidence="5" type="ORF">DEJ51_25605</name>
</gene>
<dbReference type="PROSITE" id="PS00893">
    <property type="entry name" value="NUDIX_BOX"/>
    <property type="match status" value="1"/>
</dbReference>
<proteinExistence type="predicted"/>
<dbReference type="OrthoDB" id="9804442at2"/>
<dbReference type="InterPro" id="IPR020084">
    <property type="entry name" value="NUDIX_hydrolase_CS"/>
</dbReference>
<evidence type="ECO:0000313" key="5">
    <source>
        <dbReference type="EMBL" id="QES57144.1"/>
    </source>
</evidence>
<dbReference type="InterPro" id="IPR000086">
    <property type="entry name" value="NUDIX_hydrolase_dom"/>
</dbReference>
<comment type="cofactor">
    <cofactor evidence="1">
        <name>Mg(2+)</name>
        <dbReference type="ChEBI" id="CHEBI:18420"/>
    </cofactor>
</comment>
<organism evidence="5 6">
    <name type="scientific">Streptomyces venezuelae</name>
    <dbReference type="NCBI Taxonomy" id="54571"/>
    <lineage>
        <taxon>Bacteria</taxon>
        <taxon>Bacillati</taxon>
        <taxon>Actinomycetota</taxon>
        <taxon>Actinomycetes</taxon>
        <taxon>Kitasatosporales</taxon>
        <taxon>Streptomycetaceae</taxon>
        <taxon>Streptomyces</taxon>
    </lineage>
</organism>
<evidence type="ECO:0000313" key="6">
    <source>
        <dbReference type="Proteomes" id="UP000324101"/>
    </source>
</evidence>
<dbReference type="Proteomes" id="UP000324101">
    <property type="component" value="Chromosome"/>
</dbReference>
<feature type="region of interest" description="Disordered" evidence="3">
    <location>
        <begin position="1"/>
        <end position="23"/>
    </location>
</feature>
<dbReference type="AlphaFoldDB" id="A0A5P2DPL6"/>